<dbReference type="OrthoDB" id="5413827at2759"/>
<dbReference type="RefSeq" id="XP_033390358.1">
    <property type="nucleotide sequence ID" value="XM_033526780.1"/>
</dbReference>
<evidence type="ECO:0000313" key="1">
    <source>
        <dbReference type="EMBL" id="KAF2022019.1"/>
    </source>
</evidence>
<protein>
    <submittedName>
        <fullName evidence="1">Uncharacterized protein</fullName>
    </submittedName>
</protein>
<dbReference type="AlphaFoldDB" id="A0A6A5Y9K5"/>
<name>A0A6A5Y9K5_9PLEO</name>
<sequence length="116" mass="13617">MTLLSAVSRQMHQETALMPFQSNRWLFATQLVMYNYLYHLKHLSRSQMSAIKQLVVLSERLDPNLLDLLKGLKGLRVVHFETLDNTFSLIRTSYTVERDGEEVALVREPLHLLKRY</sequence>
<gene>
    <name evidence="1" type="ORF">BU24DRAFT_417669</name>
</gene>
<organism evidence="1 2">
    <name type="scientific">Aaosphaeria arxii CBS 175.79</name>
    <dbReference type="NCBI Taxonomy" id="1450172"/>
    <lineage>
        <taxon>Eukaryota</taxon>
        <taxon>Fungi</taxon>
        <taxon>Dikarya</taxon>
        <taxon>Ascomycota</taxon>
        <taxon>Pezizomycotina</taxon>
        <taxon>Dothideomycetes</taxon>
        <taxon>Pleosporomycetidae</taxon>
        <taxon>Pleosporales</taxon>
        <taxon>Pleosporales incertae sedis</taxon>
        <taxon>Aaosphaeria</taxon>
    </lineage>
</organism>
<keyword evidence="2" id="KW-1185">Reference proteome</keyword>
<dbReference type="Proteomes" id="UP000799778">
    <property type="component" value="Unassembled WGS sequence"/>
</dbReference>
<evidence type="ECO:0000313" key="2">
    <source>
        <dbReference type="Proteomes" id="UP000799778"/>
    </source>
</evidence>
<dbReference type="GeneID" id="54284177"/>
<dbReference type="EMBL" id="ML978066">
    <property type="protein sequence ID" value="KAF2022019.1"/>
    <property type="molecule type" value="Genomic_DNA"/>
</dbReference>
<proteinExistence type="predicted"/>
<accession>A0A6A5Y9K5</accession>
<reference evidence="1" key="1">
    <citation type="journal article" date="2020" name="Stud. Mycol.">
        <title>101 Dothideomycetes genomes: a test case for predicting lifestyles and emergence of pathogens.</title>
        <authorList>
            <person name="Haridas S."/>
            <person name="Albert R."/>
            <person name="Binder M."/>
            <person name="Bloem J."/>
            <person name="Labutti K."/>
            <person name="Salamov A."/>
            <person name="Andreopoulos B."/>
            <person name="Baker S."/>
            <person name="Barry K."/>
            <person name="Bills G."/>
            <person name="Bluhm B."/>
            <person name="Cannon C."/>
            <person name="Castanera R."/>
            <person name="Culley D."/>
            <person name="Daum C."/>
            <person name="Ezra D."/>
            <person name="Gonzalez J."/>
            <person name="Henrissat B."/>
            <person name="Kuo A."/>
            <person name="Liang C."/>
            <person name="Lipzen A."/>
            <person name="Lutzoni F."/>
            <person name="Magnuson J."/>
            <person name="Mondo S."/>
            <person name="Nolan M."/>
            <person name="Ohm R."/>
            <person name="Pangilinan J."/>
            <person name="Park H.-J."/>
            <person name="Ramirez L."/>
            <person name="Alfaro M."/>
            <person name="Sun H."/>
            <person name="Tritt A."/>
            <person name="Yoshinaga Y."/>
            <person name="Zwiers L.-H."/>
            <person name="Turgeon B."/>
            <person name="Goodwin S."/>
            <person name="Spatafora J."/>
            <person name="Crous P."/>
            <person name="Grigoriev I."/>
        </authorList>
    </citation>
    <scope>NUCLEOTIDE SEQUENCE</scope>
    <source>
        <strain evidence="1">CBS 175.79</strain>
    </source>
</reference>